<dbReference type="Proteomes" id="UP001152798">
    <property type="component" value="Chromosome 4"/>
</dbReference>
<keyword evidence="3" id="KW-1185">Reference proteome</keyword>
<reference evidence="2" key="1">
    <citation type="submission" date="2022-01" db="EMBL/GenBank/DDBJ databases">
        <authorList>
            <person name="King R."/>
        </authorList>
    </citation>
    <scope>NUCLEOTIDE SEQUENCE</scope>
</reference>
<gene>
    <name evidence="2" type="ORF">NEZAVI_LOCUS7919</name>
</gene>
<feature type="transmembrane region" description="Helical" evidence="1">
    <location>
        <begin position="98"/>
        <end position="115"/>
    </location>
</feature>
<name>A0A9P0HAF3_NEZVI</name>
<keyword evidence="1" id="KW-0812">Transmembrane</keyword>
<evidence type="ECO:0000313" key="3">
    <source>
        <dbReference type="Proteomes" id="UP001152798"/>
    </source>
</evidence>
<protein>
    <submittedName>
        <fullName evidence="2">Uncharacterized protein</fullName>
    </submittedName>
</protein>
<dbReference type="EMBL" id="OV725080">
    <property type="protein sequence ID" value="CAH1398226.1"/>
    <property type="molecule type" value="Genomic_DNA"/>
</dbReference>
<evidence type="ECO:0000313" key="2">
    <source>
        <dbReference type="EMBL" id="CAH1398226.1"/>
    </source>
</evidence>
<keyword evidence="1" id="KW-0472">Membrane</keyword>
<evidence type="ECO:0000256" key="1">
    <source>
        <dbReference type="SAM" id="Phobius"/>
    </source>
</evidence>
<keyword evidence="1" id="KW-1133">Transmembrane helix</keyword>
<dbReference type="AlphaFoldDB" id="A0A9P0HAF3"/>
<organism evidence="2 3">
    <name type="scientific">Nezara viridula</name>
    <name type="common">Southern green stink bug</name>
    <name type="synonym">Cimex viridulus</name>
    <dbReference type="NCBI Taxonomy" id="85310"/>
    <lineage>
        <taxon>Eukaryota</taxon>
        <taxon>Metazoa</taxon>
        <taxon>Ecdysozoa</taxon>
        <taxon>Arthropoda</taxon>
        <taxon>Hexapoda</taxon>
        <taxon>Insecta</taxon>
        <taxon>Pterygota</taxon>
        <taxon>Neoptera</taxon>
        <taxon>Paraneoptera</taxon>
        <taxon>Hemiptera</taxon>
        <taxon>Heteroptera</taxon>
        <taxon>Panheteroptera</taxon>
        <taxon>Pentatomomorpha</taxon>
        <taxon>Pentatomoidea</taxon>
        <taxon>Pentatomidae</taxon>
        <taxon>Pentatominae</taxon>
        <taxon>Nezara</taxon>
    </lineage>
</organism>
<proteinExistence type="predicted"/>
<sequence length="150" mass="17300">MIPTRRLERVLSPIVAMQWLGLSPSSGNFTPKRIASISWAVLVVLPLTVLFYNSVFFISDLCNGLAILYYIGRNIFDCKDFINLLETYDKMNTPLKEVKYTFSWTLFFLAIEIMIKLGVCYLQGVVIADILLFIHCFKAMESRILVYILR</sequence>
<dbReference type="OrthoDB" id="10344013at2759"/>
<accession>A0A9P0HAF3</accession>
<feature type="transmembrane region" description="Helical" evidence="1">
    <location>
        <begin position="37"/>
        <end position="58"/>
    </location>
</feature>